<dbReference type="Pfam" id="PF17389">
    <property type="entry name" value="Bac_rhamnosid6H"/>
    <property type="match status" value="1"/>
</dbReference>
<keyword evidence="3" id="KW-0378">Hydrolase</keyword>
<keyword evidence="9" id="KW-1185">Reference proteome</keyword>
<organism evidence="8 9">
    <name type="scientific">Cohnella candidum</name>
    <dbReference type="NCBI Taxonomy" id="2674991"/>
    <lineage>
        <taxon>Bacteria</taxon>
        <taxon>Bacillati</taxon>
        <taxon>Bacillota</taxon>
        <taxon>Bacilli</taxon>
        <taxon>Bacillales</taxon>
        <taxon>Paenibacillaceae</taxon>
        <taxon>Cohnella</taxon>
    </lineage>
</organism>
<dbReference type="PANTHER" id="PTHR33307:SF6">
    <property type="entry name" value="ALPHA-RHAMNOSIDASE (EUROFUNG)-RELATED"/>
    <property type="match status" value="1"/>
</dbReference>
<dbReference type="InterPro" id="IPR013737">
    <property type="entry name" value="Bac_rhamnosid_N"/>
</dbReference>
<evidence type="ECO:0000259" key="7">
    <source>
        <dbReference type="Pfam" id="PF17390"/>
    </source>
</evidence>
<dbReference type="Gene3D" id="1.50.10.10">
    <property type="match status" value="1"/>
</dbReference>
<feature type="domain" description="Alpha-L-rhamnosidase concanavalin-like" evidence="4">
    <location>
        <begin position="300"/>
        <end position="397"/>
    </location>
</feature>
<dbReference type="Pfam" id="PF05592">
    <property type="entry name" value="Bac_rhamnosid"/>
    <property type="match status" value="1"/>
</dbReference>
<dbReference type="InterPro" id="IPR035398">
    <property type="entry name" value="Bac_rhamnosid_C"/>
</dbReference>
<accession>A0A3G3K5U4</accession>
<dbReference type="GO" id="GO:0005975">
    <property type="term" value="P:carbohydrate metabolic process"/>
    <property type="evidence" value="ECO:0007669"/>
    <property type="project" value="InterPro"/>
</dbReference>
<protein>
    <recommendedName>
        <fullName evidence="2">alpha-L-rhamnosidase</fullName>
        <ecNumber evidence="2">3.2.1.40</ecNumber>
    </recommendedName>
</protein>
<dbReference type="Proteomes" id="UP000269097">
    <property type="component" value="Chromosome"/>
</dbReference>
<dbReference type="InterPro" id="IPR008928">
    <property type="entry name" value="6-hairpin_glycosidase_sf"/>
</dbReference>
<gene>
    <name evidence="8" type="ORF">EAV92_02505</name>
</gene>
<dbReference type="Gene3D" id="2.60.40.10">
    <property type="entry name" value="Immunoglobulins"/>
    <property type="match status" value="1"/>
</dbReference>
<dbReference type="InterPro" id="IPR008902">
    <property type="entry name" value="Rhamnosid_concanavalin"/>
</dbReference>
<feature type="domain" description="Bacterial alpha-L-rhamnosidase N-terminal" evidence="5">
    <location>
        <begin position="129"/>
        <end position="259"/>
    </location>
</feature>
<sequence length="942" mass="105982">MKTNRIVNPLGFELGKPRLSYVVSETEAAKQIAARIEVSLDESFTQVMYDTGRSAEISSLAFELPIALVPRTRYYWRVTVWADNGDEATSEPAWFETAKLEEKWAAEWISPKLDKEIHPVLGTAFSIAKEVKSARAYVCGLGLYEMELNGEKVGEEYLTPHFNAYDKWLQYQTYDITDRILPGVNNVEVMLGNGLYKGRFGFEGGRHEVYGDRFALLCEIVITHPDGTSTVVGSDQTWQARKSRVMASGLYDGEIYDAAFQDDARFGVEKIEIGYDRLQARRSLPVVIRERLKPVEILTTPAGETVLDMGQNMVGWIRFRNRAPKGAEIVLQYGELLQEGNFYRENLRTAKAEFRYVSDGEGAWVRPHFTFYGFRYVKVTGWPGELHPDDFIGCVLHSDMEQIGSIETSNPLVNRLFLNALWGQKGNFLDVPTDCPQRDERMGWTGDAQVFAGTASFNMDTHAFFAKYGYDLWKEQAARDGMVPMVIPVATVDGGGSSAWGDAATVIPWTAYLHSGDSAILEQQFDSMKAWVDYIKRIDDSSGSRRLWAAGFHFGDWLALDGDDPASPLGGTETAFISSAYYCYSSMLVAKAAKVLGKREEAEFYENLSNEVKTAIRAEYFTPTGRLALNTQTAHVVALFMDLASEKDRGRVADDLRARLKKDRNHLKTGFVGTPYLCRALSETGNSDLAYTLLLNKDYPSWLYAVTLGATTIWERWNSVLPDGKISGTDMNSLNHYAYGSIVEWMYRYVAGINPAEDKPGFKHVRLTPQPDFRLKFAKASVDSASGRYESGWDLNEEGGLRFRFVVPFDATATVELPDAKRENVLVNGRPLQDAAISSVQNDKFVQAELTSGIWEFAYPPEIEYIKRCSTHMPIQDFMQNEEAKKALFDALPHLEEQLQGMVRNWGSSSLREVSHLPFLKISVEALDELDQRLKPIKAVVD</sequence>
<dbReference type="Pfam" id="PF25788">
    <property type="entry name" value="Ig_Rha78A_N"/>
    <property type="match status" value="1"/>
</dbReference>
<dbReference type="GO" id="GO:0030596">
    <property type="term" value="F:alpha-L-rhamnosidase activity"/>
    <property type="evidence" value="ECO:0007669"/>
    <property type="project" value="UniProtKB-EC"/>
</dbReference>
<dbReference type="Gene3D" id="2.60.120.260">
    <property type="entry name" value="Galactose-binding domain-like"/>
    <property type="match status" value="2"/>
</dbReference>
<dbReference type="Pfam" id="PF08531">
    <property type="entry name" value="Bac_rhamnosid_N"/>
    <property type="match status" value="1"/>
</dbReference>
<evidence type="ECO:0000256" key="1">
    <source>
        <dbReference type="ARBA" id="ARBA00001445"/>
    </source>
</evidence>
<dbReference type="InterPro" id="IPR013783">
    <property type="entry name" value="Ig-like_fold"/>
</dbReference>
<comment type="catalytic activity">
    <reaction evidence="1">
        <text>Hydrolysis of terminal non-reducing alpha-L-rhamnose residues in alpha-L-rhamnosides.</text>
        <dbReference type="EC" id="3.2.1.40"/>
    </reaction>
</comment>
<dbReference type="KEGG" id="coh:EAV92_02505"/>
<evidence type="ECO:0000256" key="2">
    <source>
        <dbReference type="ARBA" id="ARBA00012652"/>
    </source>
</evidence>
<dbReference type="EMBL" id="CP033433">
    <property type="protein sequence ID" value="AYQ75447.1"/>
    <property type="molecule type" value="Genomic_DNA"/>
</dbReference>
<dbReference type="InterPro" id="IPR012341">
    <property type="entry name" value="6hp_glycosidase-like_sf"/>
</dbReference>
<evidence type="ECO:0000313" key="8">
    <source>
        <dbReference type="EMBL" id="AYQ75447.1"/>
    </source>
</evidence>
<dbReference type="InterPro" id="IPR035396">
    <property type="entry name" value="Bac_rhamnosid6H"/>
</dbReference>
<feature type="domain" description="Alpha-L-rhamnosidase six-hairpin glycosidase" evidence="6">
    <location>
        <begin position="401"/>
        <end position="750"/>
    </location>
</feature>
<dbReference type="InterPro" id="IPR016007">
    <property type="entry name" value="Alpha_rhamnosid"/>
</dbReference>
<proteinExistence type="predicted"/>
<feature type="domain" description="Alpha-L-rhamnosidase C-terminal" evidence="7">
    <location>
        <begin position="752"/>
        <end position="824"/>
    </location>
</feature>
<evidence type="ECO:0000259" key="6">
    <source>
        <dbReference type="Pfam" id="PF17389"/>
    </source>
</evidence>
<dbReference type="PANTHER" id="PTHR33307">
    <property type="entry name" value="ALPHA-RHAMNOSIDASE (EUROFUNG)"/>
    <property type="match status" value="1"/>
</dbReference>
<dbReference type="EC" id="3.2.1.40" evidence="2"/>
<dbReference type="Pfam" id="PF17390">
    <property type="entry name" value="Bac_rhamnosid_C"/>
    <property type="match status" value="1"/>
</dbReference>
<dbReference type="AlphaFoldDB" id="A0A3G3K5U4"/>
<evidence type="ECO:0000259" key="4">
    <source>
        <dbReference type="Pfam" id="PF05592"/>
    </source>
</evidence>
<name>A0A3G3K5U4_9BACL</name>
<reference evidence="8 9" key="1">
    <citation type="submission" date="2018-10" db="EMBL/GenBank/DDBJ databases">
        <title>Genome Sequence of Cohnella sp.</title>
        <authorList>
            <person name="Srinivasan S."/>
            <person name="Kim M.K."/>
        </authorList>
    </citation>
    <scope>NUCLEOTIDE SEQUENCE [LARGE SCALE GENOMIC DNA]</scope>
    <source>
        <strain evidence="8 9">18JY8-7</strain>
    </source>
</reference>
<evidence type="ECO:0000259" key="5">
    <source>
        <dbReference type="Pfam" id="PF08531"/>
    </source>
</evidence>
<evidence type="ECO:0000313" key="9">
    <source>
        <dbReference type="Proteomes" id="UP000269097"/>
    </source>
</evidence>
<dbReference type="Gene3D" id="2.60.420.10">
    <property type="entry name" value="Maltose phosphorylase, domain 3"/>
    <property type="match status" value="1"/>
</dbReference>
<dbReference type="SUPFAM" id="SSF48208">
    <property type="entry name" value="Six-hairpin glycosidases"/>
    <property type="match status" value="1"/>
</dbReference>
<evidence type="ECO:0000256" key="3">
    <source>
        <dbReference type="ARBA" id="ARBA00022801"/>
    </source>
</evidence>
<dbReference type="PIRSF" id="PIRSF010631">
    <property type="entry name" value="A-rhamnsds"/>
    <property type="match status" value="1"/>
</dbReference>